<feature type="compositionally biased region" description="Low complexity" evidence="1">
    <location>
        <begin position="154"/>
        <end position="163"/>
    </location>
</feature>
<organism evidence="2 3">
    <name type="scientific">Aureobasidium pullulans</name>
    <name type="common">Black yeast</name>
    <name type="synonym">Pullularia pullulans</name>
    <dbReference type="NCBI Taxonomy" id="5580"/>
    <lineage>
        <taxon>Eukaryota</taxon>
        <taxon>Fungi</taxon>
        <taxon>Dikarya</taxon>
        <taxon>Ascomycota</taxon>
        <taxon>Pezizomycotina</taxon>
        <taxon>Dothideomycetes</taxon>
        <taxon>Dothideomycetidae</taxon>
        <taxon>Dothideales</taxon>
        <taxon>Saccotheciaceae</taxon>
        <taxon>Aureobasidium</taxon>
    </lineage>
</organism>
<feature type="region of interest" description="Disordered" evidence="1">
    <location>
        <begin position="389"/>
        <end position="424"/>
    </location>
</feature>
<feature type="compositionally biased region" description="Basic residues" evidence="1">
    <location>
        <begin position="143"/>
        <end position="153"/>
    </location>
</feature>
<feature type="region of interest" description="Disordered" evidence="1">
    <location>
        <begin position="309"/>
        <end position="362"/>
    </location>
</feature>
<evidence type="ECO:0000313" key="2">
    <source>
        <dbReference type="EMBL" id="THW64458.1"/>
    </source>
</evidence>
<feature type="compositionally biased region" description="Basic and acidic residues" evidence="1">
    <location>
        <begin position="498"/>
        <end position="508"/>
    </location>
</feature>
<evidence type="ECO:0000256" key="1">
    <source>
        <dbReference type="SAM" id="MobiDB-lite"/>
    </source>
</evidence>
<name>A0A4S8ZF86_AURPU</name>
<feature type="region of interest" description="Disordered" evidence="1">
    <location>
        <begin position="116"/>
        <end position="165"/>
    </location>
</feature>
<accession>A0A4S8ZF86</accession>
<dbReference type="EMBL" id="QZAN01000020">
    <property type="protein sequence ID" value="THW64458.1"/>
    <property type="molecule type" value="Genomic_DNA"/>
</dbReference>
<feature type="compositionally biased region" description="Low complexity" evidence="1">
    <location>
        <begin position="243"/>
        <end position="253"/>
    </location>
</feature>
<dbReference type="Proteomes" id="UP000310421">
    <property type="component" value="Unassembled WGS sequence"/>
</dbReference>
<evidence type="ECO:0000313" key="3">
    <source>
        <dbReference type="Proteomes" id="UP000310421"/>
    </source>
</evidence>
<feature type="region of interest" description="Disordered" evidence="1">
    <location>
        <begin position="461"/>
        <end position="541"/>
    </location>
</feature>
<feature type="compositionally biased region" description="Low complexity" evidence="1">
    <location>
        <begin position="130"/>
        <end position="142"/>
    </location>
</feature>
<gene>
    <name evidence="2" type="ORF">D6D20_02851</name>
</gene>
<proteinExistence type="predicted"/>
<sequence>MSIDAGGLAQMTFNGFPSNGLGAPGSGFASRNRGSHNHKRLSVGLPQHINPAESHSDSNPTPRTSRSHLLAGLRTAPKTPAVPASAPYNQIDYQSQLGGMDANSYNQYMQSVPQSATTASFGGNHYGGRQQHQQQHQQQQQPQRHHYQQHQHQQHQQQQQQQHMYSMPEQVLAPPTFYGQEAEMDPNVMEQLQLTSLFLAQRQQQLQQQLAAITAAASTAQLQGLNLNQFQQPMSPQVNAYGQQQQQQQRAQQSPIEVPGQPGLYLVYNPMTGQYQYAVDNNAQSPMSPVSQNQTGFFNVDTPQKQQPVFRAEISPPPTERPTPTGSRSITPPKKTSSPASSLAHVEPLPPPSANAFRRGHKKASSLAINALTGVSDGPKTSSVATFGSARTVFPPTPMTGTFGPGAARAGEHPIRQPRGPPPLEELIALPTSKHEGSKNFATRQRRRALDNLVRAGSFRRAVSGSPRGSPISERELHFQSEEDEPCFRKQSPIGSERNAKRSSKDSLEGLGAGGAVQTPVSEKGDAFDMGSFAKQLPSPIQQGLGRRHMMLGVLSAAEKRKSMF</sequence>
<feature type="region of interest" description="Disordered" evidence="1">
    <location>
        <begin position="238"/>
        <end position="258"/>
    </location>
</feature>
<reference evidence="2 3" key="1">
    <citation type="submission" date="2018-10" db="EMBL/GenBank/DDBJ databases">
        <title>Fifty Aureobasidium pullulans genomes reveal a recombining polyextremotolerant generalist.</title>
        <authorList>
            <person name="Gostincar C."/>
            <person name="Turk M."/>
            <person name="Zajc J."/>
            <person name="Gunde-Cimerman N."/>
        </authorList>
    </citation>
    <scope>NUCLEOTIDE SEQUENCE [LARGE SCALE GENOMIC DNA]</scope>
    <source>
        <strain evidence="2 3">EXF-10751</strain>
    </source>
</reference>
<comment type="caution">
    <text evidence="2">The sequence shown here is derived from an EMBL/GenBank/DDBJ whole genome shotgun (WGS) entry which is preliminary data.</text>
</comment>
<protein>
    <submittedName>
        <fullName evidence="2">Uncharacterized protein</fullName>
    </submittedName>
</protein>
<feature type="compositionally biased region" description="Low complexity" evidence="1">
    <location>
        <begin position="327"/>
        <end position="342"/>
    </location>
</feature>
<dbReference type="AlphaFoldDB" id="A0A4S8ZF86"/>